<dbReference type="AlphaFoldDB" id="A0A401H1Y7"/>
<evidence type="ECO:0000256" key="6">
    <source>
        <dbReference type="ARBA" id="ARBA00023065"/>
    </source>
</evidence>
<feature type="transmembrane region" description="Helical" evidence="9">
    <location>
        <begin position="537"/>
        <end position="555"/>
    </location>
</feature>
<feature type="region of interest" description="Disordered" evidence="8">
    <location>
        <begin position="305"/>
        <end position="330"/>
    </location>
</feature>
<dbReference type="PANTHER" id="PTHR31503:SF20">
    <property type="entry name" value="CA(2+)_H(+) EXCHANGER, PUTATIVE (EUROFUNG)-RELATED"/>
    <property type="match status" value="1"/>
</dbReference>
<feature type="region of interest" description="Disordered" evidence="8">
    <location>
        <begin position="507"/>
        <end position="531"/>
    </location>
</feature>
<dbReference type="Proteomes" id="UP000287166">
    <property type="component" value="Unassembled WGS sequence"/>
</dbReference>
<dbReference type="GO" id="GO:0000329">
    <property type="term" value="C:fungal-type vacuole membrane"/>
    <property type="evidence" value="ECO:0007669"/>
    <property type="project" value="TreeGrafter"/>
</dbReference>
<name>A0A401H1Y7_9APHY</name>
<feature type="compositionally biased region" description="Basic and acidic residues" evidence="8">
    <location>
        <begin position="430"/>
        <end position="448"/>
    </location>
</feature>
<keyword evidence="3" id="KW-0813">Transport</keyword>
<dbReference type="Pfam" id="PF01699">
    <property type="entry name" value="Na_Ca_ex"/>
    <property type="match status" value="2"/>
</dbReference>
<keyword evidence="5 9" id="KW-1133">Transmembrane helix</keyword>
<gene>
    <name evidence="11" type="ORF">SCP_1302240</name>
</gene>
<evidence type="ECO:0000256" key="8">
    <source>
        <dbReference type="SAM" id="MobiDB-lite"/>
    </source>
</evidence>
<feature type="transmembrane region" description="Helical" evidence="9">
    <location>
        <begin position="84"/>
        <end position="104"/>
    </location>
</feature>
<keyword evidence="6" id="KW-0406">Ion transport</keyword>
<dbReference type="RefSeq" id="XP_027619322.1">
    <property type="nucleotide sequence ID" value="XM_027763521.1"/>
</dbReference>
<evidence type="ECO:0000256" key="2">
    <source>
        <dbReference type="ARBA" id="ARBA00008170"/>
    </source>
</evidence>
<evidence type="ECO:0000256" key="3">
    <source>
        <dbReference type="ARBA" id="ARBA00022448"/>
    </source>
</evidence>
<feature type="transmembrane region" description="Helical" evidence="9">
    <location>
        <begin position="608"/>
        <end position="631"/>
    </location>
</feature>
<dbReference type="GO" id="GO:0006874">
    <property type="term" value="P:intracellular calcium ion homeostasis"/>
    <property type="evidence" value="ECO:0007669"/>
    <property type="project" value="TreeGrafter"/>
</dbReference>
<dbReference type="InParanoid" id="A0A401H1Y7"/>
<comment type="similarity">
    <text evidence="2">Belongs to the Ca(2+):cation antiporter (CaCA) (TC 2.A.19) family.</text>
</comment>
<feature type="region of interest" description="Disordered" evidence="8">
    <location>
        <begin position="424"/>
        <end position="495"/>
    </location>
</feature>
<evidence type="ECO:0000256" key="5">
    <source>
        <dbReference type="ARBA" id="ARBA00022989"/>
    </source>
</evidence>
<dbReference type="GO" id="GO:0012505">
    <property type="term" value="C:endomembrane system"/>
    <property type="evidence" value="ECO:0007669"/>
    <property type="project" value="UniProtKB-SubCell"/>
</dbReference>
<feature type="domain" description="Sodium/calcium exchanger membrane region" evidence="10">
    <location>
        <begin position="543"/>
        <end position="683"/>
    </location>
</feature>
<evidence type="ECO:0000256" key="7">
    <source>
        <dbReference type="ARBA" id="ARBA00023136"/>
    </source>
</evidence>
<proteinExistence type="inferred from homology"/>
<comment type="caution">
    <text evidence="11">The sequence shown here is derived from an EMBL/GenBank/DDBJ whole genome shotgun (WGS) entry which is preliminary data.</text>
</comment>
<organism evidence="11 12">
    <name type="scientific">Sparassis crispa</name>
    <dbReference type="NCBI Taxonomy" id="139825"/>
    <lineage>
        <taxon>Eukaryota</taxon>
        <taxon>Fungi</taxon>
        <taxon>Dikarya</taxon>
        <taxon>Basidiomycota</taxon>
        <taxon>Agaricomycotina</taxon>
        <taxon>Agaricomycetes</taxon>
        <taxon>Polyporales</taxon>
        <taxon>Sparassidaceae</taxon>
        <taxon>Sparassis</taxon>
    </lineage>
</organism>
<evidence type="ECO:0000256" key="4">
    <source>
        <dbReference type="ARBA" id="ARBA00022692"/>
    </source>
</evidence>
<feature type="transmembrane region" description="Helical" evidence="9">
    <location>
        <begin position="217"/>
        <end position="240"/>
    </location>
</feature>
<feature type="region of interest" description="Disordered" evidence="8">
    <location>
        <begin position="49"/>
        <end position="72"/>
    </location>
</feature>
<evidence type="ECO:0000313" key="11">
    <source>
        <dbReference type="EMBL" id="GBE88409.1"/>
    </source>
</evidence>
<feature type="transmembrane region" description="Helical" evidence="9">
    <location>
        <begin position="260"/>
        <end position="279"/>
    </location>
</feature>
<dbReference type="InterPro" id="IPR044880">
    <property type="entry name" value="NCX_ion-bd_dom_sf"/>
</dbReference>
<feature type="domain" description="Sodium/calcium exchanger membrane region" evidence="10">
    <location>
        <begin position="114"/>
        <end position="278"/>
    </location>
</feature>
<feature type="transmembrane region" description="Helical" evidence="9">
    <location>
        <begin position="637"/>
        <end position="658"/>
    </location>
</feature>
<dbReference type="EMBL" id="BFAD01000013">
    <property type="protein sequence ID" value="GBE88409.1"/>
    <property type="molecule type" value="Genomic_DNA"/>
</dbReference>
<dbReference type="GeneID" id="38785326"/>
<evidence type="ECO:0000256" key="9">
    <source>
        <dbReference type="SAM" id="Phobius"/>
    </source>
</evidence>
<accession>A0A401H1Y7</accession>
<evidence type="ECO:0000256" key="1">
    <source>
        <dbReference type="ARBA" id="ARBA00004127"/>
    </source>
</evidence>
<feature type="compositionally biased region" description="Low complexity" evidence="8">
    <location>
        <begin position="456"/>
        <end position="467"/>
    </location>
</feature>
<dbReference type="OrthoDB" id="1699231at2759"/>
<keyword evidence="4 9" id="KW-0812">Transmembrane</keyword>
<evidence type="ECO:0000259" key="10">
    <source>
        <dbReference type="Pfam" id="PF01699"/>
    </source>
</evidence>
<dbReference type="InterPro" id="IPR004713">
    <property type="entry name" value="CaH_exchang"/>
</dbReference>
<feature type="transmembrane region" description="Helical" evidence="9">
    <location>
        <begin position="665"/>
        <end position="685"/>
    </location>
</feature>
<comment type="subcellular location">
    <subcellularLocation>
        <location evidence="1">Endomembrane system</location>
        <topology evidence="1">Multi-pass membrane protein</topology>
    </subcellularLocation>
</comment>
<feature type="transmembrane region" description="Helical" evidence="9">
    <location>
        <begin position="178"/>
        <end position="196"/>
    </location>
</feature>
<feature type="compositionally biased region" description="Basic and acidic residues" evidence="8">
    <location>
        <begin position="62"/>
        <end position="72"/>
    </location>
</feature>
<feature type="transmembrane region" description="Helical" evidence="9">
    <location>
        <begin position="575"/>
        <end position="596"/>
    </location>
</feature>
<reference evidence="11 12" key="1">
    <citation type="journal article" date="2018" name="Sci. Rep.">
        <title>Genome sequence of the cauliflower mushroom Sparassis crispa (Hanabiratake) and its association with beneficial usage.</title>
        <authorList>
            <person name="Kiyama R."/>
            <person name="Furutani Y."/>
            <person name="Kawaguchi K."/>
            <person name="Nakanishi T."/>
        </authorList>
    </citation>
    <scope>NUCLEOTIDE SEQUENCE [LARGE SCALE GENOMIC DNA]</scope>
</reference>
<dbReference type="GO" id="GO:0015369">
    <property type="term" value="F:calcium:proton antiporter activity"/>
    <property type="evidence" value="ECO:0007669"/>
    <property type="project" value="TreeGrafter"/>
</dbReference>
<protein>
    <recommendedName>
        <fullName evidence="10">Sodium/calcium exchanger membrane region domain-containing protein</fullName>
    </recommendedName>
</protein>
<feature type="transmembrane region" description="Helical" evidence="9">
    <location>
        <begin position="110"/>
        <end position="127"/>
    </location>
</feature>
<keyword evidence="12" id="KW-1185">Reference proteome</keyword>
<sequence length="699" mass="76506">MTRAPSQLSSHSTASYCSTTELVPHRRAARREKRTFSQRLFSWPWRKEPSEDSEMNHLGMPTEDKPEGGGGKQKELSIWHGWQLVLFDSWLNVLVLLIPTSWILKLATTNSDTLIFTSCILAMIPLVKMHDLATGVLARRIGGSKTGLLNASMSNVVELVVAIIALRKCELRIVQSSLIGSMLSKMLLILGMCFFAGGTRFSSQDFDSTATQIHSSLLGISVGAVCLPAAFHFALTYTIAGGVETSLAEQKQDLLRMSHGVGIVLLFIYVSYLVFQLWSHTHLFQDSTKASDKLPVAVSVRSVTQRVRRKSGNSTHKRRHSQTSSIRSMQTVQTAQTTHSKQSFAISVIDHSEKPSTLLEVPETSYSDSLHSDPSCGRSPYRYNVAPGTDNMRGRSAYLLSPLGSASQVTLCVNEFGMRAPQQNSTVRLVPERHSHGDYDDEHLREDSSSDSLYDGQGRSTSGSSGSDGERNTSLRNDLLRSPSGAHPPAHGKMRYVGLDGSEALEAHTESRGCAGTQENESALHSQVATPHEEPEMSWMMTLALLTVVTVLVAVNSEWLVDSMDSLSPYISKEWVGLILLPTVSSVPECITAINVSVRDQLSLSISVAIGSTIQTALFVIPSMVLLGWVLDKPLAMLFDPFESVVLYISVHIMGYVVADGKSNWLEGVILVCLYVIIAVTFWFYPGSNFSSTLAVCSG</sequence>
<feature type="transmembrane region" description="Helical" evidence="9">
    <location>
        <begin position="148"/>
        <end position="166"/>
    </location>
</feature>
<dbReference type="STRING" id="139825.A0A401H1Y7"/>
<feature type="compositionally biased region" description="Polar residues" evidence="8">
    <location>
        <begin position="517"/>
        <end position="529"/>
    </location>
</feature>
<dbReference type="PANTHER" id="PTHR31503">
    <property type="entry name" value="VACUOLAR CALCIUM ION TRANSPORTER"/>
    <property type="match status" value="1"/>
</dbReference>
<dbReference type="Gene3D" id="1.20.1420.30">
    <property type="entry name" value="NCX, central ion-binding region"/>
    <property type="match status" value="2"/>
</dbReference>
<dbReference type="InterPro" id="IPR004837">
    <property type="entry name" value="NaCa_Exmemb"/>
</dbReference>
<evidence type="ECO:0000313" key="12">
    <source>
        <dbReference type="Proteomes" id="UP000287166"/>
    </source>
</evidence>
<keyword evidence="7 9" id="KW-0472">Membrane</keyword>
<feature type="compositionally biased region" description="Basic residues" evidence="8">
    <location>
        <begin position="306"/>
        <end position="321"/>
    </location>
</feature>